<dbReference type="EMBL" id="CAFBON010000318">
    <property type="protein sequence ID" value="CAB5009632.1"/>
    <property type="molecule type" value="Genomic_DNA"/>
</dbReference>
<accession>A0A6J7Q529</accession>
<dbReference type="AlphaFoldDB" id="A0A6J7Q529"/>
<evidence type="ECO:0000313" key="1">
    <source>
        <dbReference type="EMBL" id="CAB5009632.1"/>
    </source>
</evidence>
<sequence>MHLSKNDIPVRINAPGAVARQLSDFGETSGTMGAEYFSLGAGADLAPLLVGLENDLCHAEHSGYLISGVVVVTYLDGSSERCSGGDVFHWPAWHTVRVEDDAEIVLFSPQHSHVPVMDHIKAMMGLATA</sequence>
<dbReference type="InterPro" id="IPR011051">
    <property type="entry name" value="RmlC_Cupin_sf"/>
</dbReference>
<reference evidence="1" key="1">
    <citation type="submission" date="2020-05" db="EMBL/GenBank/DDBJ databases">
        <authorList>
            <person name="Chiriac C."/>
            <person name="Salcher M."/>
            <person name="Ghai R."/>
            <person name="Kavagutti S V."/>
        </authorList>
    </citation>
    <scope>NUCLEOTIDE SEQUENCE</scope>
</reference>
<protein>
    <submittedName>
        <fullName evidence="1">Unannotated protein</fullName>
    </submittedName>
</protein>
<name>A0A6J7Q529_9ZZZZ</name>
<organism evidence="1">
    <name type="scientific">freshwater metagenome</name>
    <dbReference type="NCBI Taxonomy" id="449393"/>
    <lineage>
        <taxon>unclassified sequences</taxon>
        <taxon>metagenomes</taxon>
        <taxon>ecological metagenomes</taxon>
    </lineage>
</organism>
<proteinExistence type="predicted"/>
<dbReference type="SUPFAM" id="SSF51182">
    <property type="entry name" value="RmlC-like cupins"/>
    <property type="match status" value="1"/>
</dbReference>
<gene>
    <name evidence="1" type="ORF">UFOPK3954_02241</name>
</gene>